<dbReference type="PANTHER" id="PTHR48022:SF68">
    <property type="entry name" value="MAJOR FACILITATOR SUPERFAMILY (MFS) PROFILE DOMAIN-CONTAINING PROTEIN-RELATED"/>
    <property type="match status" value="1"/>
</dbReference>
<dbReference type="GO" id="GO:0016020">
    <property type="term" value="C:membrane"/>
    <property type="evidence" value="ECO:0007669"/>
    <property type="project" value="UniProtKB-SubCell"/>
</dbReference>
<dbReference type="InterPro" id="IPR036259">
    <property type="entry name" value="MFS_trans_sf"/>
</dbReference>
<dbReference type="InterPro" id="IPR050360">
    <property type="entry name" value="MFS_Sugar_Transporters"/>
</dbReference>
<evidence type="ECO:0000313" key="5">
    <source>
        <dbReference type="EMBL" id="RJE20253.1"/>
    </source>
</evidence>
<organism evidence="5 6">
    <name type="scientific">Aspergillus sclerotialis</name>
    <dbReference type="NCBI Taxonomy" id="2070753"/>
    <lineage>
        <taxon>Eukaryota</taxon>
        <taxon>Fungi</taxon>
        <taxon>Dikarya</taxon>
        <taxon>Ascomycota</taxon>
        <taxon>Pezizomycotina</taxon>
        <taxon>Eurotiomycetes</taxon>
        <taxon>Eurotiomycetidae</taxon>
        <taxon>Eurotiales</taxon>
        <taxon>Aspergillaceae</taxon>
        <taxon>Aspergillus</taxon>
        <taxon>Aspergillus subgen. Polypaecilum</taxon>
    </lineage>
</organism>
<keyword evidence="6" id="KW-1185">Reference proteome</keyword>
<protein>
    <submittedName>
        <fullName evidence="5">Sugar transporter</fullName>
    </submittedName>
</protein>
<keyword evidence="4" id="KW-0472">Membrane</keyword>
<dbReference type="InterPro" id="IPR005828">
    <property type="entry name" value="MFS_sugar_transport-like"/>
</dbReference>
<keyword evidence="5" id="KW-0813">Transport</keyword>
<dbReference type="Gene3D" id="1.20.1250.20">
    <property type="entry name" value="MFS general substrate transporter like domains"/>
    <property type="match status" value="1"/>
</dbReference>
<gene>
    <name evidence="5" type="ORF">PHISCL_07410</name>
</gene>
<keyword evidence="2" id="KW-0812">Transmembrane</keyword>
<keyword evidence="5" id="KW-0762">Sugar transport</keyword>
<comment type="caution">
    <text evidence="5">The sequence shown here is derived from an EMBL/GenBank/DDBJ whole genome shotgun (WGS) entry which is preliminary data.</text>
</comment>
<dbReference type="EMBL" id="MVGC01000324">
    <property type="protein sequence ID" value="RJE20253.1"/>
    <property type="molecule type" value="Genomic_DNA"/>
</dbReference>
<reference evidence="6" key="1">
    <citation type="submission" date="2017-02" db="EMBL/GenBank/DDBJ databases">
        <authorList>
            <person name="Tafer H."/>
            <person name="Lopandic K."/>
        </authorList>
    </citation>
    <scope>NUCLEOTIDE SEQUENCE [LARGE SCALE GENOMIC DNA]</scope>
    <source>
        <strain evidence="6">CBS 366.77</strain>
    </source>
</reference>
<proteinExistence type="predicted"/>
<accession>A0A3A2ZD79</accession>
<name>A0A3A2ZD79_9EURO</name>
<evidence type="ECO:0000256" key="4">
    <source>
        <dbReference type="ARBA" id="ARBA00023136"/>
    </source>
</evidence>
<dbReference type="OrthoDB" id="6133115at2759"/>
<dbReference type="PANTHER" id="PTHR48022">
    <property type="entry name" value="PLASTIDIC GLUCOSE TRANSPORTER 4"/>
    <property type="match status" value="1"/>
</dbReference>
<evidence type="ECO:0000256" key="1">
    <source>
        <dbReference type="ARBA" id="ARBA00004141"/>
    </source>
</evidence>
<evidence type="ECO:0000313" key="6">
    <source>
        <dbReference type="Proteomes" id="UP000266188"/>
    </source>
</evidence>
<evidence type="ECO:0000256" key="3">
    <source>
        <dbReference type="ARBA" id="ARBA00022989"/>
    </source>
</evidence>
<dbReference type="SUPFAM" id="SSF103473">
    <property type="entry name" value="MFS general substrate transporter"/>
    <property type="match status" value="1"/>
</dbReference>
<dbReference type="GO" id="GO:0005351">
    <property type="term" value="F:carbohydrate:proton symporter activity"/>
    <property type="evidence" value="ECO:0007669"/>
    <property type="project" value="TreeGrafter"/>
</dbReference>
<dbReference type="Pfam" id="PF00083">
    <property type="entry name" value="Sugar_tr"/>
    <property type="match status" value="1"/>
</dbReference>
<comment type="subcellular location">
    <subcellularLocation>
        <location evidence="1">Membrane</location>
        <topology evidence="1">Multi-pass membrane protein</topology>
    </subcellularLocation>
</comment>
<sequence>MYVDLSVLVLGFFGIPFLYASEVAVTRFRAPTTGLSTATSRLFKFLVAEVTPVGFANIGWKYFLVYCCINASCVPATYFFFPETGGRSLEEIDDTFLRSKSIIDTVGVAKELSKPSHRDIRLEEEGGDPDGQVVHVSQVEREMQSLFNYIDGIYCYSLLYATAGPYSS</sequence>
<evidence type="ECO:0000256" key="2">
    <source>
        <dbReference type="ARBA" id="ARBA00022692"/>
    </source>
</evidence>
<keyword evidence="3" id="KW-1133">Transmembrane helix</keyword>
<dbReference type="Proteomes" id="UP000266188">
    <property type="component" value="Unassembled WGS sequence"/>
</dbReference>
<dbReference type="AlphaFoldDB" id="A0A3A2ZD79"/>